<dbReference type="Proteomes" id="UP000692954">
    <property type="component" value="Unassembled WGS sequence"/>
</dbReference>
<dbReference type="AlphaFoldDB" id="A0A8S1QZV4"/>
<dbReference type="EMBL" id="CAJJDN010000131">
    <property type="protein sequence ID" value="CAD8121351.1"/>
    <property type="molecule type" value="Genomic_DNA"/>
</dbReference>
<gene>
    <name evidence="1" type="ORF">PSON_ATCC_30995.1.T1310151</name>
</gene>
<name>A0A8S1QZV4_9CILI</name>
<dbReference type="OrthoDB" id="2443807at2759"/>
<keyword evidence="2" id="KW-1185">Reference proteome</keyword>
<reference evidence="1" key="1">
    <citation type="submission" date="2021-01" db="EMBL/GenBank/DDBJ databases">
        <authorList>
            <consortium name="Genoscope - CEA"/>
            <person name="William W."/>
        </authorList>
    </citation>
    <scope>NUCLEOTIDE SEQUENCE</scope>
</reference>
<evidence type="ECO:0000313" key="2">
    <source>
        <dbReference type="Proteomes" id="UP000692954"/>
    </source>
</evidence>
<proteinExistence type="predicted"/>
<sequence length="329" mass="39777">MILKRILIISQISLKNWTQAWKDQILKQKDENDLDQIHIEILAQEYHPVSGNKNNRKIRRQFLIFKESIISQKEKQMSFFVGLKRKNKRCYASKGKVGLQKIKRKCYEVIPIYVSLPSLKDLKHNLIDQALESENYTLIANKRIQRGRESKNLHIVLIHESYDEMKQDCLEWLVQEFNIHKSGLNVKVFNKVYNHYHSFHHFQMLKLLQLQGKQYLTLLNIKLCYIENAYQLQKKLSFCLIIQIKVMNIQLNIQKQVQNEFYEFLKQLKAQSVLFNEFNIIWNKKIEQSIKRYQSRIKIKNNYFNQKIQKKLNKRFSIFNFFNYLELIK</sequence>
<accession>A0A8S1QZV4</accession>
<comment type="caution">
    <text evidence="1">The sequence shown here is derived from an EMBL/GenBank/DDBJ whole genome shotgun (WGS) entry which is preliminary data.</text>
</comment>
<evidence type="ECO:0000313" key="1">
    <source>
        <dbReference type="EMBL" id="CAD8121351.1"/>
    </source>
</evidence>
<protein>
    <submittedName>
        <fullName evidence="1">Uncharacterized protein</fullName>
    </submittedName>
</protein>
<organism evidence="1 2">
    <name type="scientific">Paramecium sonneborni</name>
    <dbReference type="NCBI Taxonomy" id="65129"/>
    <lineage>
        <taxon>Eukaryota</taxon>
        <taxon>Sar</taxon>
        <taxon>Alveolata</taxon>
        <taxon>Ciliophora</taxon>
        <taxon>Intramacronucleata</taxon>
        <taxon>Oligohymenophorea</taxon>
        <taxon>Peniculida</taxon>
        <taxon>Parameciidae</taxon>
        <taxon>Paramecium</taxon>
    </lineage>
</organism>